<dbReference type="GO" id="GO:0010427">
    <property type="term" value="F:abscisic acid binding"/>
    <property type="evidence" value="ECO:0007669"/>
    <property type="project" value="InterPro"/>
</dbReference>
<proteinExistence type="inferred from homology"/>
<evidence type="ECO:0000256" key="1">
    <source>
        <dbReference type="ARBA" id="ARBA00009744"/>
    </source>
</evidence>
<dbReference type="GO" id="GO:0006952">
    <property type="term" value="P:defense response"/>
    <property type="evidence" value="ECO:0007669"/>
    <property type="project" value="InterPro"/>
</dbReference>
<dbReference type="GO" id="GO:0009738">
    <property type="term" value="P:abscisic acid-activated signaling pathway"/>
    <property type="evidence" value="ECO:0007669"/>
    <property type="project" value="InterPro"/>
</dbReference>
<dbReference type="GO" id="GO:0038023">
    <property type="term" value="F:signaling receptor activity"/>
    <property type="evidence" value="ECO:0007669"/>
    <property type="project" value="InterPro"/>
</dbReference>
<reference evidence="3 4" key="1">
    <citation type="submission" date="2019-09" db="EMBL/GenBank/DDBJ databases">
        <title>A chromosome-level genome assembly of the Chinese tupelo Nyssa sinensis.</title>
        <authorList>
            <person name="Yang X."/>
            <person name="Kang M."/>
            <person name="Yang Y."/>
            <person name="Xiong H."/>
            <person name="Wang M."/>
            <person name="Zhang Z."/>
            <person name="Wang Z."/>
            <person name="Wu H."/>
            <person name="Ma T."/>
            <person name="Liu J."/>
            <person name="Xi Z."/>
        </authorList>
    </citation>
    <scope>NUCLEOTIDE SEQUENCE [LARGE SCALE GENOMIC DNA]</scope>
    <source>
        <strain evidence="3">J267</strain>
        <tissue evidence="3">Leaf</tissue>
    </source>
</reference>
<dbReference type="InterPro" id="IPR000916">
    <property type="entry name" value="Bet_v_I/MLP"/>
</dbReference>
<accession>A0A5J5BJ41</accession>
<feature type="domain" description="Bet v I/Major latex protein" evidence="2">
    <location>
        <begin position="1"/>
        <end position="155"/>
    </location>
</feature>
<evidence type="ECO:0000259" key="2">
    <source>
        <dbReference type="SMART" id="SM01037"/>
    </source>
</evidence>
<dbReference type="PANTHER" id="PTHR31213">
    <property type="entry name" value="OS08G0374000 PROTEIN-RELATED"/>
    <property type="match status" value="1"/>
</dbReference>
<dbReference type="PANTHER" id="PTHR31213:SF55">
    <property type="entry name" value="STRESS-INDUCED PROTEIN SAM22"/>
    <property type="match status" value="1"/>
</dbReference>
<dbReference type="GO" id="GO:0004864">
    <property type="term" value="F:protein phosphatase inhibitor activity"/>
    <property type="evidence" value="ECO:0007669"/>
    <property type="project" value="InterPro"/>
</dbReference>
<gene>
    <name evidence="3" type="ORF">F0562_021360</name>
</gene>
<dbReference type="FunFam" id="3.30.530.20:FF:000007">
    <property type="entry name" value="Major pollen allergen Bet v 1-A"/>
    <property type="match status" value="1"/>
</dbReference>
<dbReference type="Pfam" id="PF00407">
    <property type="entry name" value="Bet_v_1"/>
    <property type="match status" value="1"/>
</dbReference>
<comment type="similarity">
    <text evidence="1">Belongs to the BetVI family.</text>
</comment>
<dbReference type="GO" id="GO:0005737">
    <property type="term" value="C:cytoplasm"/>
    <property type="evidence" value="ECO:0007669"/>
    <property type="project" value="TreeGrafter"/>
</dbReference>
<dbReference type="InterPro" id="IPR023393">
    <property type="entry name" value="START-like_dom_sf"/>
</dbReference>
<protein>
    <recommendedName>
        <fullName evidence="2">Bet v I/Major latex protein domain-containing protein</fullName>
    </recommendedName>
</protein>
<keyword evidence="4" id="KW-1185">Reference proteome</keyword>
<dbReference type="EMBL" id="CM018034">
    <property type="protein sequence ID" value="KAA8543145.1"/>
    <property type="molecule type" value="Genomic_DNA"/>
</dbReference>
<dbReference type="AlphaFoldDB" id="A0A5J5BJ41"/>
<evidence type="ECO:0000313" key="4">
    <source>
        <dbReference type="Proteomes" id="UP000325577"/>
    </source>
</evidence>
<dbReference type="SUPFAM" id="SSF55961">
    <property type="entry name" value="Bet v1-like"/>
    <property type="match status" value="1"/>
</dbReference>
<dbReference type="OrthoDB" id="1858506at2759"/>
<dbReference type="InterPro" id="IPR024949">
    <property type="entry name" value="Bet_v_I_allergen"/>
</dbReference>
<organism evidence="3 4">
    <name type="scientific">Nyssa sinensis</name>
    <dbReference type="NCBI Taxonomy" id="561372"/>
    <lineage>
        <taxon>Eukaryota</taxon>
        <taxon>Viridiplantae</taxon>
        <taxon>Streptophyta</taxon>
        <taxon>Embryophyta</taxon>
        <taxon>Tracheophyta</taxon>
        <taxon>Spermatophyta</taxon>
        <taxon>Magnoliopsida</taxon>
        <taxon>eudicotyledons</taxon>
        <taxon>Gunneridae</taxon>
        <taxon>Pentapetalae</taxon>
        <taxon>asterids</taxon>
        <taxon>Cornales</taxon>
        <taxon>Nyssaceae</taxon>
        <taxon>Nyssa</taxon>
    </lineage>
</organism>
<name>A0A5J5BJ41_9ASTE</name>
<sequence>MGVITYDMEVTSSIPPAKMFNAFVLDADNLIPKILPQAIKSVEIIEGNGGAGTIKLITFGEGSQFRSVKHRVDGIDKENFTYSYSIIEGDALMGTLGSISYEIKISASPDGGSLCKNSSKYHTKGDAQITEEHIKSGKERASGMFKAVEAYLLANPDAYNY</sequence>
<dbReference type="GO" id="GO:0005634">
    <property type="term" value="C:nucleus"/>
    <property type="evidence" value="ECO:0007669"/>
    <property type="project" value="TreeGrafter"/>
</dbReference>
<evidence type="ECO:0000313" key="3">
    <source>
        <dbReference type="EMBL" id="KAA8543145.1"/>
    </source>
</evidence>
<dbReference type="InterPro" id="IPR050279">
    <property type="entry name" value="Plant_def-hormone_signal"/>
</dbReference>
<dbReference type="Proteomes" id="UP000325577">
    <property type="component" value="Linkage Group LG11"/>
</dbReference>
<dbReference type="PRINTS" id="PR00634">
    <property type="entry name" value="BETALLERGEN"/>
</dbReference>
<dbReference type="SMART" id="SM01037">
    <property type="entry name" value="Bet_v_1"/>
    <property type="match status" value="1"/>
</dbReference>
<dbReference type="Gene3D" id="3.30.530.20">
    <property type="match status" value="1"/>
</dbReference>
<dbReference type="CDD" id="cd07816">
    <property type="entry name" value="Bet_v1-like"/>
    <property type="match status" value="1"/>
</dbReference>